<proteinExistence type="predicted"/>
<evidence type="ECO:0000256" key="1">
    <source>
        <dbReference type="SAM" id="MobiDB-lite"/>
    </source>
</evidence>
<name>A0A2H1H9D9_ZYMTR</name>
<dbReference type="AlphaFoldDB" id="A0A2H1H9D9"/>
<reference evidence="3" key="1">
    <citation type="submission" date="2017-05" db="EMBL/GenBank/DDBJ databases">
        <authorList>
            <person name="Song R."/>
            <person name="Chenine A.L."/>
            <person name="Ruprecht R.M."/>
        </authorList>
    </citation>
    <scope>NUCLEOTIDE SEQUENCE [LARGE SCALE GENOMIC DNA]</scope>
</reference>
<dbReference type="EMBL" id="LT854269">
    <property type="protein sequence ID" value="SMR62451.1"/>
    <property type="molecule type" value="Genomic_DNA"/>
</dbReference>
<organism evidence="2 3">
    <name type="scientific">Zymoseptoria tritici ST99CH_1E4</name>
    <dbReference type="NCBI Taxonomy" id="1276532"/>
    <lineage>
        <taxon>Eukaryota</taxon>
        <taxon>Fungi</taxon>
        <taxon>Dikarya</taxon>
        <taxon>Ascomycota</taxon>
        <taxon>Pezizomycotina</taxon>
        <taxon>Dothideomycetes</taxon>
        <taxon>Dothideomycetidae</taxon>
        <taxon>Mycosphaerellales</taxon>
        <taxon>Mycosphaerellaceae</taxon>
        <taxon>Zymoseptoria</taxon>
    </lineage>
</organism>
<feature type="region of interest" description="Disordered" evidence="1">
    <location>
        <begin position="57"/>
        <end position="82"/>
    </location>
</feature>
<evidence type="ECO:0000313" key="3">
    <source>
        <dbReference type="Proteomes" id="UP000245764"/>
    </source>
</evidence>
<dbReference type="Proteomes" id="UP000245764">
    <property type="component" value="Chromosome 18"/>
</dbReference>
<feature type="region of interest" description="Disordered" evidence="1">
    <location>
        <begin position="95"/>
        <end position="116"/>
    </location>
</feature>
<gene>
    <name evidence="2" type="ORF">ZT1E4_G11765</name>
</gene>
<evidence type="ECO:0000313" key="2">
    <source>
        <dbReference type="EMBL" id="SMR62451.1"/>
    </source>
</evidence>
<protein>
    <submittedName>
        <fullName evidence="2">Uncharacterized protein</fullName>
    </submittedName>
</protein>
<sequence length="116" mass="12929">MHRHAMQLSQEQEIRHLKDCVDVLKEALQRISAAVAELQLERSHNIALSIRSSPCPAFSAGPQHDYHPILSSSGTLEDDNTNNYQLLSSSTLQSDNTNNYQLLSSSTLQSDNTNNH</sequence>
<accession>A0A2H1H9D9</accession>
<feature type="compositionally biased region" description="Polar residues" evidence="1">
    <location>
        <begin position="70"/>
        <end position="82"/>
    </location>
</feature>